<evidence type="ECO:0000256" key="2">
    <source>
        <dbReference type="ARBA" id="ARBA00022884"/>
    </source>
</evidence>
<dbReference type="Pfam" id="PF15247">
    <property type="entry name" value="SLBP_RNA_bind"/>
    <property type="match status" value="1"/>
</dbReference>
<dbReference type="STRING" id="296587.C1FDL0"/>
<evidence type="ECO:0000259" key="3">
    <source>
        <dbReference type="Pfam" id="PF15247"/>
    </source>
</evidence>
<dbReference type="GO" id="GO:0005737">
    <property type="term" value="C:cytoplasm"/>
    <property type="evidence" value="ECO:0007669"/>
    <property type="project" value="TreeGrafter"/>
</dbReference>
<evidence type="ECO:0000256" key="1">
    <source>
        <dbReference type="ARBA" id="ARBA00006151"/>
    </source>
</evidence>
<evidence type="ECO:0000313" key="5">
    <source>
        <dbReference type="Proteomes" id="UP000002009"/>
    </source>
</evidence>
<keyword evidence="5" id="KW-1185">Reference proteome</keyword>
<dbReference type="FunFam" id="1.10.8.1120:FF:000001">
    <property type="entry name" value="Histone RNA hairpin-binding protein-like"/>
    <property type="match status" value="1"/>
</dbReference>
<dbReference type="GO" id="GO:0051028">
    <property type="term" value="P:mRNA transport"/>
    <property type="evidence" value="ECO:0007669"/>
    <property type="project" value="TreeGrafter"/>
</dbReference>
<dbReference type="OrthoDB" id="265795at2759"/>
<dbReference type="GeneID" id="8250081"/>
<reference evidence="4 5" key="1">
    <citation type="journal article" date="2009" name="Science">
        <title>Green evolution and dynamic adaptations revealed by genomes of the marine picoeukaryotes Micromonas.</title>
        <authorList>
            <person name="Worden A.Z."/>
            <person name="Lee J.H."/>
            <person name="Mock T."/>
            <person name="Rouze P."/>
            <person name="Simmons M.P."/>
            <person name="Aerts A.L."/>
            <person name="Allen A.E."/>
            <person name="Cuvelier M.L."/>
            <person name="Derelle E."/>
            <person name="Everett M.V."/>
            <person name="Foulon E."/>
            <person name="Grimwood J."/>
            <person name="Gundlach H."/>
            <person name="Henrissat B."/>
            <person name="Napoli C."/>
            <person name="McDonald S.M."/>
            <person name="Parker M.S."/>
            <person name="Rombauts S."/>
            <person name="Salamov A."/>
            <person name="Von Dassow P."/>
            <person name="Badger J.H."/>
            <person name="Coutinho P.M."/>
            <person name="Demir E."/>
            <person name="Dubchak I."/>
            <person name="Gentemann C."/>
            <person name="Eikrem W."/>
            <person name="Gready J.E."/>
            <person name="John U."/>
            <person name="Lanier W."/>
            <person name="Lindquist E.A."/>
            <person name="Lucas S."/>
            <person name="Mayer K.F."/>
            <person name="Moreau H."/>
            <person name="Not F."/>
            <person name="Otillar R."/>
            <person name="Panaud O."/>
            <person name="Pangilinan J."/>
            <person name="Paulsen I."/>
            <person name="Piegu B."/>
            <person name="Poliakov A."/>
            <person name="Robbens S."/>
            <person name="Schmutz J."/>
            <person name="Toulza E."/>
            <person name="Wyss T."/>
            <person name="Zelensky A."/>
            <person name="Zhou K."/>
            <person name="Armbrust E.V."/>
            <person name="Bhattacharya D."/>
            <person name="Goodenough U.W."/>
            <person name="Van de Peer Y."/>
            <person name="Grigoriev I.V."/>
        </authorList>
    </citation>
    <scope>NUCLEOTIDE SEQUENCE [LARGE SCALE GENOMIC DNA]</scope>
    <source>
        <strain evidence="5">RCC299 / NOUM17</strain>
    </source>
</reference>
<dbReference type="Proteomes" id="UP000002009">
    <property type="component" value="Chromosome 1"/>
</dbReference>
<dbReference type="eggNOG" id="KOG3934">
    <property type="taxonomic scope" value="Eukaryota"/>
</dbReference>
<dbReference type="InterPro" id="IPR038294">
    <property type="entry name" value="SLBP_RNA_bind_sf"/>
</dbReference>
<evidence type="ECO:0000313" key="4">
    <source>
        <dbReference type="EMBL" id="ACO68810.1"/>
    </source>
</evidence>
<dbReference type="GO" id="GO:0071207">
    <property type="term" value="F:histone pre-mRNA stem-loop binding"/>
    <property type="evidence" value="ECO:0007669"/>
    <property type="project" value="TreeGrafter"/>
</dbReference>
<dbReference type="EMBL" id="CP001574">
    <property type="protein sequence ID" value="ACO68810.1"/>
    <property type="molecule type" value="Genomic_DNA"/>
</dbReference>
<dbReference type="Gene3D" id="1.10.8.1120">
    <property type="entry name" value="Histone RNA hairpin-binding protein RNA-binding domain"/>
    <property type="match status" value="1"/>
</dbReference>
<dbReference type="GO" id="GO:0071204">
    <property type="term" value="C:histone pre-mRNA 3'end processing complex"/>
    <property type="evidence" value="ECO:0007669"/>
    <property type="project" value="TreeGrafter"/>
</dbReference>
<keyword evidence="2" id="KW-0694">RNA-binding</keyword>
<proteinExistence type="inferred from homology"/>
<organism evidence="4 5">
    <name type="scientific">Micromonas commoda (strain RCC299 / NOUM17 / CCMP2709)</name>
    <name type="common">Picoplanktonic green alga</name>
    <dbReference type="NCBI Taxonomy" id="296587"/>
    <lineage>
        <taxon>Eukaryota</taxon>
        <taxon>Viridiplantae</taxon>
        <taxon>Chlorophyta</taxon>
        <taxon>Mamiellophyceae</taxon>
        <taxon>Mamiellales</taxon>
        <taxon>Mamiellaceae</taxon>
        <taxon>Micromonas</taxon>
    </lineage>
</organism>
<name>C1FDL0_MICCC</name>
<gene>
    <name evidence="4" type="ORF">MICPUN_112727</name>
</gene>
<dbReference type="InParanoid" id="C1FDL0"/>
<dbReference type="RefSeq" id="XP_002507552.1">
    <property type="nucleotide sequence ID" value="XM_002507506.1"/>
</dbReference>
<protein>
    <recommendedName>
        <fullName evidence="3">Histone RNA hairpin-binding protein RNA-binding domain-containing protein</fullName>
    </recommendedName>
</protein>
<dbReference type="GO" id="GO:0003729">
    <property type="term" value="F:mRNA binding"/>
    <property type="evidence" value="ECO:0007669"/>
    <property type="project" value="InterPro"/>
</dbReference>
<accession>C1FDL0</accession>
<dbReference type="KEGG" id="mis:MICPUN_112727"/>
<dbReference type="InterPro" id="IPR026502">
    <property type="entry name" value="SLBP1/SLBP2"/>
</dbReference>
<feature type="domain" description="Histone RNA hairpin-binding protein RNA-binding" evidence="3">
    <location>
        <begin position="3"/>
        <end position="72"/>
    </location>
</feature>
<dbReference type="PANTHER" id="PTHR17408:SF0">
    <property type="entry name" value="HISTONE RNA HAIRPIN-BINDING PROTEIN"/>
    <property type="match status" value="1"/>
</dbReference>
<sequence length="158" mass="18304">MTTARIQARFKQIDFGYNTLGYARYIKLVPKDARSCEVSRHPRTPDPYQSCSKRNFDGQIKKWRRLLHAYDPKEDFEELQVGKLIRVQRARLCSADISVSRFRTCRLSERDTATFDTTREKKTNKDCAAFGLCMDGRRGLRTGGLGDWESPTEFRGVI</sequence>
<comment type="similarity">
    <text evidence="1">Belongs to the SLBP family.</text>
</comment>
<dbReference type="GO" id="GO:0006398">
    <property type="term" value="P:mRNA 3'-end processing by stem-loop binding and cleavage"/>
    <property type="evidence" value="ECO:0007669"/>
    <property type="project" value="TreeGrafter"/>
</dbReference>
<dbReference type="PANTHER" id="PTHR17408">
    <property type="entry name" value="HISTONE RNA HAIRPIN-BINDING PROTEIN"/>
    <property type="match status" value="1"/>
</dbReference>
<dbReference type="InterPro" id="IPR029344">
    <property type="entry name" value="SLBP_RNA_bind"/>
</dbReference>
<dbReference type="AlphaFoldDB" id="C1FDL0"/>